<reference evidence="1 2" key="1">
    <citation type="journal article" date="2004" name="Mol. Plant Microbe Interact.">
        <title>The genome sequence of the Gram-positive sugarcane pathogen Leifsonia xyli subsp. xyli.</title>
        <authorList>
            <person name="Monteiro-Vitorello C.B."/>
            <person name="Camargo L.E.A."/>
            <person name="Van Sluys M.A."/>
            <person name="Kitajima J.P."/>
            <person name="Truffi D."/>
            <person name="do Amaral A.M."/>
            <person name="Harakava R."/>
            <person name="de Oliveira J.C.F."/>
            <person name="Wood D."/>
            <person name="de Oliveira M.C."/>
            <person name="Miyaki C.Y."/>
            <person name="Takita M.A."/>
            <person name="da Silva A.C.R."/>
            <person name="Furlan L.R."/>
            <person name="Carraro D.M."/>
            <person name="Camarotte G."/>
            <person name="Almeida N.F. Jr."/>
            <person name="Carrer H."/>
            <person name="Coutinho L.L."/>
            <person name="El-Dorry H.A."/>
            <person name="Ferro M.I.T."/>
            <person name="Gagliardi P.R."/>
            <person name="Giglioti E."/>
            <person name="Goldman M.H.S."/>
            <person name="Goldman G.H."/>
            <person name="Kimura E.T."/>
            <person name="Ferro E.S."/>
            <person name="Kuramae E.E."/>
            <person name="Lemos E.G.M."/>
            <person name="Lemos M.V.F."/>
            <person name="Mauro S.M.Z."/>
            <person name="Machado M.A."/>
            <person name="Marino C.L."/>
            <person name="Menck C.F."/>
            <person name="Nunes L.R."/>
            <person name="Oliveira R.C."/>
            <person name="Pereira G.G."/>
            <person name="Siqueira W."/>
            <person name="de Souza A.A."/>
            <person name="Tsai S.M."/>
            <person name="Zanca A.S."/>
            <person name="Simpson A.J.G."/>
            <person name="Brumbley S.M."/>
            <person name="Setubal J.C."/>
        </authorList>
    </citation>
    <scope>NUCLEOTIDE SEQUENCE [LARGE SCALE GENOMIC DNA]</scope>
    <source>
        <strain evidence="1 2">CTCB07</strain>
    </source>
</reference>
<protein>
    <submittedName>
        <fullName evidence="1">Uncharacterized protein</fullName>
    </submittedName>
</protein>
<sequence>MTITYTLIPGTPSILKRGVAGIAYVGDNGKWRIDAKFPNVLITQDPKTGKIEVAYHAVEFDTDTSLVENGRYEGAIPLSFGGCPNHV</sequence>
<dbReference type="HOGENOM" id="CLU_2479541_0_0_11"/>
<keyword evidence="2" id="KW-1185">Reference proteome</keyword>
<dbReference type="KEGG" id="lxx:Lxx09990"/>
<gene>
    <name evidence="1" type="ordered locus">Lxx09990</name>
</gene>
<dbReference type="EMBL" id="AE016822">
    <property type="protein sequence ID" value="AAT88870.1"/>
    <property type="molecule type" value="Genomic_DNA"/>
</dbReference>
<dbReference type="Proteomes" id="UP000001306">
    <property type="component" value="Chromosome"/>
</dbReference>
<evidence type="ECO:0000313" key="2">
    <source>
        <dbReference type="Proteomes" id="UP000001306"/>
    </source>
</evidence>
<organism evidence="1 2">
    <name type="scientific">Leifsonia xyli subsp. xyli (strain CTCB07)</name>
    <dbReference type="NCBI Taxonomy" id="281090"/>
    <lineage>
        <taxon>Bacteria</taxon>
        <taxon>Bacillati</taxon>
        <taxon>Actinomycetota</taxon>
        <taxon>Actinomycetes</taxon>
        <taxon>Micrococcales</taxon>
        <taxon>Microbacteriaceae</taxon>
        <taxon>Leifsonia</taxon>
    </lineage>
</organism>
<evidence type="ECO:0000313" key="1">
    <source>
        <dbReference type="EMBL" id="AAT88870.1"/>
    </source>
</evidence>
<dbReference type="AlphaFoldDB" id="Q6AFH5"/>
<proteinExistence type="predicted"/>
<accession>Q6AFH5</accession>
<name>Q6AFH5_LEIXX</name>